<dbReference type="Proteomes" id="UP001367508">
    <property type="component" value="Unassembled WGS sequence"/>
</dbReference>
<name>A0AAN9L2X1_CANGL</name>
<dbReference type="EMBL" id="JAYMYQ010000005">
    <property type="protein sequence ID" value="KAK7327976.1"/>
    <property type="molecule type" value="Genomic_DNA"/>
</dbReference>
<protein>
    <submittedName>
        <fullName evidence="1">Uncharacterized protein</fullName>
    </submittedName>
</protein>
<dbReference type="AlphaFoldDB" id="A0AAN9L2X1"/>
<organism evidence="1 2">
    <name type="scientific">Canavalia gladiata</name>
    <name type="common">Sword bean</name>
    <name type="synonym">Dolichos gladiatus</name>
    <dbReference type="NCBI Taxonomy" id="3824"/>
    <lineage>
        <taxon>Eukaryota</taxon>
        <taxon>Viridiplantae</taxon>
        <taxon>Streptophyta</taxon>
        <taxon>Embryophyta</taxon>
        <taxon>Tracheophyta</taxon>
        <taxon>Spermatophyta</taxon>
        <taxon>Magnoliopsida</taxon>
        <taxon>eudicotyledons</taxon>
        <taxon>Gunneridae</taxon>
        <taxon>Pentapetalae</taxon>
        <taxon>rosids</taxon>
        <taxon>fabids</taxon>
        <taxon>Fabales</taxon>
        <taxon>Fabaceae</taxon>
        <taxon>Papilionoideae</taxon>
        <taxon>50 kb inversion clade</taxon>
        <taxon>NPAAA clade</taxon>
        <taxon>indigoferoid/millettioid clade</taxon>
        <taxon>Phaseoleae</taxon>
        <taxon>Canavalia</taxon>
    </lineage>
</organism>
<proteinExistence type="predicted"/>
<reference evidence="1 2" key="1">
    <citation type="submission" date="2024-01" db="EMBL/GenBank/DDBJ databases">
        <title>The genomes of 5 underutilized Papilionoideae crops provide insights into root nodulation and disease resistanc.</title>
        <authorList>
            <person name="Jiang F."/>
        </authorList>
    </citation>
    <scope>NUCLEOTIDE SEQUENCE [LARGE SCALE GENOMIC DNA]</scope>
    <source>
        <strain evidence="1">LVBAO_FW01</strain>
        <tissue evidence="1">Leaves</tissue>
    </source>
</reference>
<comment type="caution">
    <text evidence="1">The sequence shown here is derived from an EMBL/GenBank/DDBJ whole genome shotgun (WGS) entry which is preliminary data.</text>
</comment>
<evidence type="ECO:0000313" key="1">
    <source>
        <dbReference type="EMBL" id="KAK7327976.1"/>
    </source>
</evidence>
<accession>A0AAN9L2X1</accession>
<evidence type="ECO:0000313" key="2">
    <source>
        <dbReference type="Proteomes" id="UP001367508"/>
    </source>
</evidence>
<gene>
    <name evidence="1" type="ORF">VNO77_22070</name>
</gene>
<keyword evidence="2" id="KW-1185">Reference proteome</keyword>
<sequence length="86" mass="9776">MLERERKSDELGGSMGDGYFCHCGVNRATQFVGCERQWRAQREREGSEQAKGKVMSLCFMREGFRIGDSTNMNLSIPLLVNATRLK</sequence>